<organism evidence="2 3">
    <name type="scientific">Streptomyces venezuelae</name>
    <dbReference type="NCBI Taxonomy" id="54571"/>
    <lineage>
        <taxon>Bacteria</taxon>
        <taxon>Bacillati</taxon>
        <taxon>Actinomycetota</taxon>
        <taxon>Actinomycetes</taxon>
        <taxon>Kitasatosporales</taxon>
        <taxon>Streptomycetaceae</taxon>
        <taxon>Streptomyces</taxon>
    </lineage>
</organism>
<reference evidence="2 3" key="1">
    <citation type="submission" date="2018-05" db="EMBL/GenBank/DDBJ databases">
        <title>Streptomyces venezuelae.</title>
        <authorList>
            <person name="Kim W."/>
            <person name="Lee N."/>
            <person name="Cho B.-K."/>
        </authorList>
    </citation>
    <scope>NUCLEOTIDE SEQUENCE [LARGE SCALE GENOMIC DNA]</scope>
    <source>
        <strain evidence="2 3">ATCC 14583</strain>
    </source>
</reference>
<keyword evidence="1" id="KW-1133">Transmembrane helix</keyword>
<keyword evidence="1" id="KW-0472">Membrane</keyword>
<keyword evidence="3" id="KW-1185">Reference proteome</keyword>
<evidence type="ECO:0000313" key="2">
    <source>
        <dbReference type="EMBL" id="QES29928.1"/>
    </source>
</evidence>
<dbReference type="RefSeq" id="WP_150173088.1">
    <property type="nucleotide sequence ID" value="NZ_CP029193.1"/>
</dbReference>
<dbReference type="Pfam" id="PF19560">
    <property type="entry name" value="DUF6082"/>
    <property type="match status" value="1"/>
</dbReference>
<dbReference type="InterPro" id="IPR045728">
    <property type="entry name" value="DUF6082"/>
</dbReference>
<name>A0A5P2BJM5_STRVZ</name>
<gene>
    <name evidence="2" type="ORF">DEJ47_28910</name>
</gene>
<dbReference type="OrthoDB" id="4238512at2"/>
<keyword evidence="1" id="KW-0812">Transmembrane</keyword>
<protein>
    <recommendedName>
        <fullName evidence="4">Secreted protein</fullName>
    </recommendedName>
</protein>
<dbReference type="EMBL" id="CP029193">
    <property type="protein sequence ID" value="QES29928.1"/>
    <property type="molecule type" value="Genomic_DNA"/>
</dbReference>
<evidence type="ECO:0008006" key="4">
    <source>
        <dbReference type="Google" id="ProtNLM"/>
    </source>
</evidence>
<feature type="transmembrane region" description="Helical" evidence="1">
    <location>
        <begin position="6"/>
        <end position="30"/>
    </location>
</feature>
<dbReference type="AlphaFoldDB" id="A0A5P2BJM5"/>
<sequence length="186" mass="21076">MTTQKAWVRGVGPAAAAGLALTVGALGALLNQQHQLKKLRMRLDRFEEKDRGEPQRHVDLANQQRLQWELLSKAMEDPTLAAVLDTSEGSLPHTKHRQFLFANALYTNALLAYRIGNVSRVELFGHLRGTLQNPIFREYWEVTRDARASLDENSVEAQVGRMVDHLIHDLDESDTEEWWVVGTPPE</sequence>
<accession>A0A5P2BJM5</accession>
<dbReference type="Proteomes" id="UP000323046">
    <property type="component" value="Chromosome"/>
</dbReference>
<evidence type="ECO:0000256" key="1">
    <source>
        <dbReference type="SAM" id="Phobius"/>
    </source>
</evidence>
<evidence type="ECO:0000313" key="3">
    <source>
        <dbReference type="Proteomes" id="UP000323046"/>
    </source>
</evidence>
<proteinExistence type="predicted"/>